<accession>A0A4U6V565</accession>
<sequence length="72" mass="8029">MSALHPINQETMVSALGALGHFFPTWFPFPPDPVLPSPSSIQIHPQSSLPKHLQVAARMDQHELGKLHLRSR</sequence>
<reference evidence="1" key="1">
    <citation type="submission" date="2019-03" db="EMBL/GenBank/DDBJ databases">
        <title>WGS assembly of Setaria viridis.</title>
        <authorList>
            <person name="Huang P."/>
            <person name="Jenkins J."/>
            <person name="Grimwood J."/>
            <person name="Barry K."/>
            <person name="Healey A."/>
            <person name="Mamidi S."/>
            <person name="Sreedasyam A."/>
            <person name="Shu S."/>
            <person name="Feldman M."/>
            <person name="Wu J."/>
            <person name="Yu Y."/>
            <person name="Chen C."/>
            <person name="Johnson J."/>
            <person name="Rokhsar D."/>
            <person name="Baxter I."/>
            <person name="Schmutz J."/>
            <person name="Brutnell T."/>
            <person name="Kellogg E."/>
        </authorList>
    </citation>
    <scope>NUCLEOTIDE SEQUENCE [LARGE SCALE GENOMIC DNA]</scope>
</reference>
<dbReference type="Gramene" id="TKW22029">
    <property type="protein sequence ID" value="TKW22029"/>
    <property type="gene ID" value="SEVIR_4G201800v2"/>
</dbReference>
<evidence type="ECO:0000313" key="2">
    <source>
        <dbReference type="Proteomes" id="UP000298652"/>
    </source>
</evidence>
<evidence type="ECO:0000313" key="1">
    <source>
        <dbReference type="EMBL" id="TKW22029.1"/>
    </source>
</evidence>
<dbReference type="Proteomes" id="UP000298652">
    <property type="component" value="Chromosome 4"/>
</dbReference>
<gene>
    <name evidence="1" type="ORF">SEVIR_4G201800v2</name>
</gene>
<name>A0A4U6V565_SETVI</name>
<protein>
    <submittedName>
        <fullName evidence="1">Uncharacterized protein</fullName>
    </submittedName>
</protein>
<dbReference type="AlphaFoldDB" id="A0A4U6V565"/>
<proteinExistence type="predicted"/>
<organism evidence="1 2">
    <name type="scientific">Setaria viridis</name>
    <name type="common">Green bristlegrass</name>
    <name type="synonym">Setaria italica subsp. viridis</name>
    <dbReference type="NCBI Taxonomy" id="4556"/>
    <lineage>
        <taxon>Eukaryota</taxon>
        <taxon>Viridiplantae</taxon>
        <taxon>Streptophyta</taxon>
        <taxon>Embryophyta</taxon>
        <taxon>Tracheophyta</taxon>
        <taxon>Spermatophyta</taxon>
        <taxon>Magnoliopsida</taxon>
        <taxon>Liliopsida</taxon>
        <taxon>Poales</taxon>
        <taxon>Poaceae</taxon>
        <taxon>PACMAD clade</taxon>
        <taxon>Panicoideae</taxon>
        <taxon>Panicodae</taxon>
        <taxon>Paniceae</taxon>
        <taxon>Cenchrinae</taxon>
        <taxon>Setaria</taxon>
    </lineage>
</organism>
<keyword evidence="2" id="KW-1185">Reference proteome</keyword>
<dbReference type="EMBL" id="CM016555">
    <property type="protein sequence ID" value="TKW22029.1"/>
    <property type="molecule type" value="Genomic_DNA"/>
</dbReference>